<keyword evidence="1" id="KW-0285">Flavoprotein</keyword>
<dbReference type="OrthoDB" id="9802510at2"/>
<dbReference type="Gene3D" id="3.40.109.10">
    <property type="entry name" value="NADH Oxidase"/>
    <property type="match status" value="1"/>
</dbReference>
<dbReference type="InterPro" id="IPR029479">
    <property type="entry name" value="Nitroreductase"/>
</dbReference>
<dbReference type="RefSeq" id="WP_109252301.1">
    <property type="nucleotide sequence ID" value="NZ_QEXV01000002.1"/>
</dbReference>
<keyword evidence="3" id="KW-0560">Oxidoreductase</keyword>
<evidence type="ECO:0000256" key="2">
    <source>
        <dbReference type="ARBA" id="ARBA00022643"/>
    </source>
</evidence>
<dbReference type="Pfam" id="PF00881">
    <property type="entry name" value="Nitroreductase"/>
    <property type="match status" value="1"/>
</dbReference>
<dbReference type="AlphaFoldDB" id="A0A2U2BVC9"/>
<dbReference type="PANTHER" id="PTHR23026">
    <property type="entry name" value="NADPH NITROREDUCTASE"/>
    <property type="match status" value="1"/>
</dbReference>
<accession>A0A2U2BVC9</accession>
<dbReference type="EMBL" id="QEXV01000002">
    <property type="protein sequence ID" value="PWE17947.1"/>
    <property type="molecule type" value="Genomic_DNA"/>
</dbReference>
<evidence type="ECO:0000313" key="5">
    <source>
        <dbReference type="EMBL" id="PWE17947.1"/>
    </source>
</evidence>
<reference evidence="6" key="1">
    <citation type="submission" date="2018-05" db="EMBL/GenBank/DDBJ databases">
        <authorList>
            <person name="Liu B.-T."/>
        </authorList>
    </citation>
    <scope>NUCLEOTIDE SEQUENCE [LARGE SCALE GENOMIC DNA]</scope>
    <source>
        <strain evidence="6">WD6-1</strain>
    </source>
</reference>
<dbReference type="InterPro" id="IPR000415">
    <property type="entry name" value="Nitroreductase-like"/>
</dbReference>
<keyword evidence="2" id="KW-0288">FMN</keyword>
<gene>
    <name evidence="5" type="ORF">DDZ18_05065</name>
</gene>
<dbReference type="SUPFAM" id="SSF55469">
    <property type="entry name" value="FMN-dependent nitroreductase-like"/>
    <property type="match status" value="1"/>
</dbReference>
<comment type="caution">
    <text evidence="5">The sequence shown here is derived from an EMBL/GenBank/DDBJ whole genome shotgun (WGS) entry which is preliminary data.</text>
</comment>
<evidence type="ECO:0000256" key="3">
    <source>
        <dbReference type="ARBA" id="ARBA00023002"/>
    </source>
</evidence>
<sequence>MQTAWSGAATDTDLERANDFRATMARRRSVRDFSGEAVDRELIRCAIETAAQAPSGVNRQPWRFYAIGDAQARSMVRELACEQEAEDGGEAARAAFARNVAPVSPDPDKACFSDAPWLIAVFGALKDPQAVDPFFTRESLGIATGMLVTALHVAGVSSLVHAPVAEDYLAEVCGADEADRLFLLVLAGYPARATRQPAALTPRKSFHQVAEFIDGPAGDGTPLD</sequence>
<dbReference type="InterPro" id="IPR050627">
    <property type="entry name" value="Nitroreductase/BluB"/>
</dbReference>
<feature type="domain" description="Nitroreductase" evidence="4">
    <location>
        <begin position="25"/>
        <end position="189"/>
    </location>
</feature>
<protein>
    <submittedName>
        <fullName evidence="5">Nitroreductase family protein</fullName>
    </submittedName>
</protein>
<name>A0A2U2BVC9_9PROT</name>
<evidence type="ECO:0000256" key="1">
    <source>
        <dbReference type="ARBA" id="ARBA00022630"/>
    </source>
</evidence>
<dbReference type="PANTHER" id="PTHR23026:SF90">
    <property type="entry name" value="IODOTYROSINE DEIODINASE 1"/>
    <property type="match status" value="1"/>
</dbReference>
<evidence type="ECO:0000259" key="4">
    <source>
        <dbReference type="Pfam" id="PF00881"/>
    </source>
</evidence>
<organism evidence="5 6">
    <name type="scientific">Marinicauda salina</name>
    <dbReference type="NCBI Taxonomy" id="2135793"/>
    <lineage>
        <taxon>Bacteria</taxon>
        <taxon>Pseudomonadati</taxon>
        <taxon>Pseudomonadota</taxon>
        <taxon>Alphaproteobacteria</taxon>
        <taxon>Maricaulales</taxon>
        <taxon>Maricaulaceae</taxon>
        <taxon>Marinicauda</taxon>
    </lineage>
</organism>
<dbReference type="Proteomes" id="UP000245168">
    <property type="component" value="Unassembled WGS sequence"/>
</dbReference>
<evidence type="ECO:0000313" key="6">
    <source>
        <dbReference type="Proteomes" id="UP000245168"/>
    </source>
</evidence>
<dbReference type="GO" id="GO:0016491">
    <property type="term" value="F:oxidoreductase activity"/>
    <property type="evidence" value="ECO:0007669"/>
    <property type="project" value="UniProtKB-KW"/>
</dbReference>
<keyword evidence="6" id="KW-1185">Reference proteome</keyword>
<proteinExistence type="predicted"/>